<dbReference type="Pfam" id="PF01476">
    <property type="entry name" value="LysM"/>
    <property type="match status" value="1"/>
</dbReference>
<evidence type="ECO:0000313" key="3">
    <source>
        <dbReference type="Proteomes" id="UP000016649"/>
    </source>
</evidence>
<proteinExistence type="predicted"/>
<comment type="caution">
    <text evidence="2">The sequence shown here is derived from an EMBL/GenBank/DDBJ whole genome shotgun (WGS) entry which is preliminary data.</text>
</comment>
<dbReference type="Gene3D" id="3.10.350.10">
    <property type="entry name" value="LysM domain"/>
    <property type="match status" value="1"/>
</dbReference>
<evidence type="ECO:0000313" key="2">
    <source>
        <dbReference type="EMBL" id="ERJ91491.1"/>
    </source>
</evidence>
<dbReference type="CDD" id="cd00118">
    <property type="entry name" value="LysM"/>
    <property type="match status" value="1"/>
</dbReference>
<dbReference type="InterPro" id="IPR018392">
    <property type="entry name" value="LysM"/>
</dbReference>
<dbReference type="EMBL" id="AWVH01000045">
    <property type="protein sequence ID" value="ERJ91491.1"/>
    <property type="molecule type" value="Genomic_DNA"/>
</dbReference>
<gene>
    <name evidence="2" type="ORF">HMPREF9193_02192</name>
</gene>
<protein>
    <submittedName>
        <fullName evidence="2">LysM domain protein</fullName>
    </submittedName>
</protein>
<reference evidence="2 3" key="1">
    <citation type="submission" date="2013-08" db="EMBL/GenBank/DDBJ databases">
        <authorList>
            <person name="Weinstock G."/>
            <person name="Sodergren E."/>
            <person name="Wylie T."/>
            <person name="Fulton L."/>
            <person name="Fulton R."/>
            <person name="Fronick C."/>
            <person name="O'Laughlin M."/>
            <person name="Godfrey J."/>
            <person name="Miner T."/>
            <person name="Herter B."/>
            <person name="Appelbaum E."/>
            <person name="Cordes M."/>
            <person name="Lek S."/>
            <person name="Wollam A."/>
            <person name="Pepin K.H."/>
            <person name="Palsikar V.B."/>
            <person name="Mitreva M."/>
            <person name="Wilson R.K."/>
        </authorList>
    </citation>
    <scope>NUCLEOTIDE SEQUENCE [LARGE SCALE GENOMIC DNA]</scope>
    <source>
        <strain evidence="2 3">ATCC 700332</strain>
    </source>
</reference>
<dbReference type="SMART" id="SM00257">
    <property type="entry name" value="LysM"/>
    <property type="match status" value="1"/>
</dbReference>
<dbReference type="PROSITE" id="PS51782">
    <property type="entry name" value="LYSM"/>
    <property type="match status" value="1"/>
</dbReference>
<accession>A0ABN0NVW3</accession>
<dbReference type="InterPro" id="IPR036779">
    <property type="entry name" value="LysM_dom_sf"/>
</dbReference>
<name>A0ABN0NVW3_TRELE</name>
<sequence length="325" mass="35703">MRGWGKSLFANKNKETSSSSALPEYTVQKGDTLSSIVRRQYPNASAQELQQRIKEAARASGIKNPDLIYPGQKIIFEYATPKRVYESLSLKDSALNLFGMKVYKKHATTYTAGYVTDKQAVFGAGHAGWFVSRGDGKYSFFEVTGFKKRLEAPQKDYAGDDKRSGDVLSCKPLKFPTPGSAESMGREPYAGVLRRDFDSREEMIDYLARVGKYEGFDKIVEFDITEEQSKTILARSVAYGEQYEGYEPNTSCGVFGRELLTSSDAGIGYADGKFLQAAANAMVHLSPLGPATAAAVYAGRSAFNTMPNTIGWGLQLANTCTVTEF</sequence>
<evidence type="ECO:0000259" key="1">
    <source>
        <dbReference type="PROSITE" id="PS51782"/>
    </source>
</evidence>
<organism evidence="2 3">
    <name type="scientific">Treponema lecithinolyticum ATCC 700332</name>
    <dbReference type="NCBI Taxonomy" id="1321815"/>
    <lineage>
        <taxon>Bacteria</taxon>
        <taxon>Pseudomonadati</taxon>
        <taxon>Spirochaetota</taxon>
        <taxon>Spirochaetia</taxon>
        <taxon>Spirochaetales</taxon>
        <taxon>Treponemataceae</taxon>
        <taxon>Treponema</taxon>
    </lineage>
</organism>
<keyword evidence="3" id="KW-1185">Reference proteome</keyword>
<dbReference type="Proteomes" id="UP000016649">
    <property type="component" value="Unassembled WGS sequence"/>
</dbReference>
<feature type="domain" description="LysM" evidence="1">
    <location>
        <begin position="23"/>
        <end position="76"/>
    </location>
</feature>